<dbReference type="Pfam" id="PF00132">
    <property type="entry name" value="Hexapep"/>
    <property type="match status" value="1"/>
</dbReference>
<organism evidence="1 2">
    <name type="scientific">Aquifex aeolicus</name>
    <dbReference type="NCBI Taxonomy" id="63363"/>
    <lineage>
        <taxon>Bacteria</taxon>
        <taxon>Pseudomonadati</taxon>
        <taxon>Aquificota</taxon>
        <taxon>Aquificia</taxon>
        <taxon>Aquificales</taxon>
        <taxon>Aquificaceae</taxon>
        <taxon>Aquifex</taxon>
    </lineage>
</organism>
<dbReference type="InterPro" id="IPR011004">
    <property type="entry name" value="Trimer_LpxA-like_sf"/>
</dbReference>
<protein>
    <submittedName>
        <fullName evidence="1">Gamma carbonic anhydrase family protein</fullName>
    </submittedName>
</protein>
<dbReference type="Proteomes" id="UP000606463">
    <property type="component" value="Unassembled WGS sequence"/>
</dbReference>
<dbReference type="EMBL" id="DQVE01000030">
    <property type="protein sequence ID" value="HIP98302.1"/>
    <property type="molecule type" value="Genomic_DNA"/>
</dbReference>
<proteinExistence type="predicted"/>
<evidence type="ECO:0000313" key="1">
    <source>
        <dbReference type="EMBL" id="HIP98302.1"/>
    </source>
</evidence>
<dbReference type="InterPro" id="IPR001451">
    <property type="entry name" value="Hexapep"/>
</dbReference>
<name>A0A9D1CFN2_AQUAO</name>
<dbReference type="SUPFAM" id="SSF51161">
    <property type="entry name" value="Trimeric LpxA-like enzymes"/>
    <property type="match status" value="1"/>
</dbReference>
<accession>A0A9D1CFN2</accession>
<dbReference type="InterPro" id="IPR050484">
    <property type="entry name" value="Transf_Hexapept/Carb_Anhydrase"/>
</dbReference>
<dbReference type="CDD" id="cd04645">
    <property type="entry name" value="LbH_gamma_CA_like"/>
    <property type="match status" value="1"/>
</dbReference>
<gene>
    <name evidence="1" type="ORF">EYH37_02895</name>
</gene>
<dbReference type="PANTHER" id="PTHR13061:SF29">
    <property type="entry name" value="GAMMA CARBONIC ANHYDRASE-LIKE 1, MITOCHONDRIAL-RELATED"/>
    <property type="match status" value="1"/>
</dbReference>
<reference evidence="1" key="1">
    <citation type="journal article" date="2020" name="ISME J.">
        <title>Gammaproteobacteria mediating utilization of methyl-, sulfur- and petroleum organic compounds in deep ocean hydrothermal plumes.</title>
        <authorList>
            <person name="Zhou Z."/>
            <person name="Liu Y."/>
            <person name="Pan J."/>
            <person name="Cron B.R."/>
            <person name="Toner B.M."/>
            <person name="Anantharaman K."/>
            <person name="Breier J.A."/>
            <person name="Dick G.J."/>
            <person name="Li M."/>
        </authorList>
    </citation>
    <scope>NUCLEOTIDE SEQUENCE</scope>
    <source>
        <strain evidence="1">SZUA-1501</strain>
    </source>
</reference>
<dbReference type="PANTHER" id="PTHR13061">
    <property type="entry name" value="DYNACTIN SUBUNIT P25"/>
    <property type="match status" value="1"/>
</dbReference>
<sequence length="182" mass="19916">MALIKPYRDWKPKIHPTVYLAENATVIGNVELGEYSSLWFGSVVRGDVHFIRIGKYSNIQDNAIIHVTHYTKPDMSDGFPTVIGDFVTVAHGAIIHGATIGNNVLVGIGAIVLDGAKIGDNTVIAAGSLVPPRKEFPPGVLLMGRPAQIKRELSPEEIDKIKQNALNYQKYAQQYLKQNATP</sequence>
<dbReference type="AlphaFoldDB" id="A0A9D1CFN2"/>
<dbReference type="Gene3D" id="2.160.10.10">
    <property type="entry name" value="Hexapeptide repeat proteins"/>
    <property type="match status" value="1"/>
</dbReference>
<comment type="caution">
    <text evidence="1">The sequence shown here is derived from an EMBL/GenBank/DDBJ whole genome shotgun (WGS) entry which is preliminary data.</text>
</comment>
<evidence type="ECO:0000313" key="2">
    <source>
        <dbReference type="Proteomes" id="UP000606463"/>
    </source>
</evidence>
<dbReference type="InterPro" id="IPR047324">
    <property type="entry name" value="LbH_gamma_CA-like"/>
</dbReference>